<evidence type="ECO:0000256" key="3">
    <source>
        <dbReference type="ARBA" id="ARBA00007520"/>
    </source>
</evidence>
<reference evidence="10 11" key="1">
    <citation type="submission" date="2016-08" db="EMBL/GenBank/DDBJ databases">
        <title>Whole genome sequence of Mesorhizobium sp. strain UASWS1009 isolated from industrial sewage.</title>
        <authorList>
            <person name="Crovadore J."/>
            <person name="Calmin G."/>
            <person name="Chablais R."/>
            <person name="Cochard B."/>
            <person name="Lefort F."/>
        </authorList>
    </citation>
    <scope>NUCLEOTIDE SEQUENCE [LARGE SCALE GENOMIC DNA]</scope>
    <source>
        <strain evidence="10 11">UASWS1009</strain>
    </source>
</reference>
<evidence type="ECO:0000259" key="9">
    <source>
        <dbReference type="PROSITE" id="PS50850"/>
    </source>
</evidence>
<evidence type="ECO:0000313" key="10">
    <source>
        <dbReference type="EMBL" id="OCX16259.1"/>
    </source>
</evidence>
<organism evidence="10 11">
    <name type="scientific">Mesorhizobium hungaricum</name>
    <dbReference type="NCBI Taxonomy" id="1566387"/>
    <lineage>
        <taxon>Bacteria</taxon>
        <taxon>Pseudomonadati</taxon>
        <taxon>Pseudomonadota</taxon>
        <taxon>Alphaproteobacteria</taxon>
        <taxon>Hyphomicrobiales</taxon>
        <taxon>Phyllobacteriaceae</taxon>
        <taxon>Mesorhizobium</taxon>
    </lineage>
</organism>
<dbReference type="GO" id="GO:0016020">
    <property type="term" value="C:membrane"/>
    <property type="evidence" value="ECO:0007669"/>
    <property type="project" value="UniProtKB-SubCell"/>
</dbReference>
<comment type="function">
    <text evidence="1">Resistance to tetracycline by an active tetracycline efflux. This is an energy-dependent process that decreases the accumulation of the antibiotic in whole cells. This protein functions as a metal-tetracycline/H(+) antiporter.</text>
</comment>
<comment type="caution">
    <text evidence="10">The sequence shown here is derived from an EMBL/GenBank/DDBJ whole genome shotgun (WGS) entry which is preliminary data.</text>
</comment>
<protein>
    <submittedName>
        <fullName evidence="10">Tetracycline resistance MFS efflux pump</fullName>
    </submittedName>
</protein>
<evidence type="ECO:0000256" key="6">
    <source>
        <dbReference type="ARBA" id="ARBA00022989"/>
    </source>
</evidence>
<keyword evidence="5 8" id="KW-0812">Transmembrane</keyword>
<keyword evidence="11" id="KW-1185">Reference proteome</keyword>
<feature type="transmembrane region" description="Helical" evidence="8">
    <location>
        <begin position="40"/>
        <end position="61"/>
    </location>
</feature>
<feature type="transmembrane region" description="Helical" evidence="8">
    <location>
        <begin position="276"/>
        <end position="294"/>
    </location>
</feature>
<dbReference type="InterPro" id="IPR005829">
    <property type="entry name" value="Sugar_transporter_CS"/>
</dbReference>
<keyword evidence="4" id="KW-0813">Transport</keyword>
<dbReference type="EMBL" id="MDEO01000033">
    <property type="protein sequence ID" value="OCX16259.1"/>
    <property type="molecule type" value="Genomic_DNA"/>
</dbReference>
<feature type="transmembrane region" description="Helical" evidence="8">
    <location>
        <begin position="131"/>
        <end position="153"/>
    </location>
</feature>
<dbReference type="OrthoDB" id="9764259at2"/>
<dbReference type="PROSITE" id="PS00216">
    <property type="entry name" value="SUGAR_TRANSPORT_1"/>
    <property type="match status" value="1"/>
</dbReference>
<sequence length="395" mass="41593">MNRPIAVILATVALTATGIGLTMPVIPQLLREVGHTGDLGWRYGAFLALYALMQFVFAPLLGALSDRFGRRPLLLMSLAGAAVDYLFMTVAPTLWLLFVGRAIAGITGAVSAVASAYIADVTPEEQRARRFGQLGAAFGIGFIAGPAIGGLLGGVWTRAPFLVAAALNGITLLIALFVLKEPKRRDREMATVSLNPFAPLRWAFGFPLLLPLLGTAVLLTMIGEVGGTIWVVYVEDKFAWDPLTVGISLALFGLFHALAQAFVAGPVSERLGEKKALLVSIAADSAAYVLVGLATRGWMAFMLLPLLCLGGIGAPVLQSLMTAEVDENNQGRLQGVLAGLTSLASVVAPLAISTGYFATRATFPGLVWIGGAALYLLCVPLLVSRRRLQGAPARP</sequence>
<evidence type="ECO:0000256" key="5">
    <source>
        <dbReference type="ARBA" id="ARBA00022692"/>
    </source>
</evidence>
<dbReference type="AlphaFoldDB" id="A0A1C2DNC5"/>
<evidence type="ECO:0000256" key="8">
    <source>
        <dbReference type="SAM" id="Phobius"/>
    </source>
</evidence>
<feature type="transmembrane region" description="Helical" evidence="8">
    <location>
        <begin position="335"/>
        <end position="359"/>
    </location>
</feature>
<dbReference type="InterPro" id="IPR011701">
    <property type="entry name" value="MFS"/>
</dbReference>
<feature type="transmembrane region" description="Helical" evidence="8">
    <location>
        <begin position="243"/>
        <end position="264"/>
    </location>
</feature>
<feature type="transmembrane region" description="Helical" evidence="8">
    <location>
        <begin position="102"/>
        <end position="119"/>
    </location>
</feature>
<evidence type="ECO:0000256" key="7">
    <source>
        <dbReference type="ARBA" id="ARBA00023136"/>
    </source>
</evidence>
<dbReference type="GO" id="GO:0022857">
    <property type="term" value="F:transmembrane transporter activity"/>
    <property type="evidence" value="ECO:0007669"/>
    <property type="project" value="InterPro"/>
</dbReference>
<dbReference type="Pfam" id="PF07690">
    <property type="entry name" value="MFS_1"/>
    <property type="match status" value="1"/>
</dbReference>
<dbReference type="CDD" id="cd17388">
    <property type="entry name" value="MFS_TetA"/>
    <property type="match status" value="1"/>
</dbReference>
<dbReference type="RefSeq" id="WP_024926271.1">
    <property type="nucleotide sequence ID" value="NZ_MDEO01000033.1"/>
</dbReference>
<dbReference type="NCBIfam" id="NF012174">
    <property type="entry name" value="tet_MFS_A_B_C_D"/>
    <property type="match status" value="1"/>
</dbReference>
<name>A0A1C2DNC5_9HYPH</name>
<feature type="transmembrane region" description="Helical" evidence="8">
    <location>
        <begin position="300"/>
        <end position="323"/>
    </location>
</feature>
<proteinExistence type="inferred from homology"/>
<feature type="domain" description="Major facilitator superfamily (MFS) profile" evidence="9">
    <location>
        <begin position="4"/>
        <end position="387"/>
    </location>
</feature>
<dbReference type="PANTHER" id="PTHR23504:SF15">
    <property type="entry name" value="MAJOR FACILITATOR SUPERFAMILY (MFS) PROFILE DOMAIN-CONTAINING PROTEIN"/>
    <property type="match status" value="1"/>
</dbReference>
<evidence type="ECO:0000256" key="4">
    <source>
        <dbReference type="ARBA" id="ARBA00022448"/>
    </source>
</evidence>
<accession>A0A1C2DNC5</accession>
<comment type="similarity">
    <text evidence="3">Belongs to the major facilitator superfamily. TCR/Tet family.</text>
</comment>
<evidence type="ECO:0000313" key="11">
    <source>
        <dbReference type="Proteomes" id="UP000094412"/>
    </source>
</evidence>
<keyword evidence="7 8" id="KW-0472">Membrane</keyword>
<dbReference type="Gene3D" id="1.20.1250.20">
    <property type="entry name" value="MFS general substrate transporter like domains"/>
    <property type="match status" value="1"/>
</dbReference>
<feature type="transmembrane region" description="Helical" evidence="8">
    <location>
        <begin position="365"/>
        <end position="384"/>
    </location>
</feature>
<feature type="transmembrane region" description="Helical" evidence="8">
    <location>
        <begin position="73"/>
        <end position="96"/>
    </location>
</feature>
<feature type="transmembrane region" description="Helical" evidence="8">
    <location>
        <begin position="159"/>
        <end position="179"/>
    </location>
</feature>
<dbReference type="Proteomes" id="UP000094412">
    <property type="component" value="Unassembled WGS sequence"/>
</dbReference>
<dbReference type="PRINTS" id="PR01035">
    <property type="entry name" value="TCRTETA"/>
</dbReference>
<dbReference type="InterPro" id="IPR036259">
    <property type="entry name" value="MFS_trans_sf"/>
</dbReference>
<dbReference type="InterPro" id="IPR020846">
    <property type="entry name" value="MFS_dom"/>
</dbReference>
<dbReference type="PROSITE" id="PS50850">
    <property type="entry name" value="MFS"/>
    <property type="match status" value="1"/>
</dbReference>
<comment type="subcellular location">
    <subcellularLocation>
        <location evidence="2">Membrane</location>
        <topology evidence="2">Multi-pass membrane protein</topology>
    </subcellularLocation>
</comment>
<dbReference type="SUPFAM" id="SSF103473">
    <property type="entry name" value="MFS general substrate transporter"/>
    <property type="match status" value="1"/>
</dbReference>
<gene>
    <name evidence="10" type="ORF">QV13_15555</name>
</gene>
<keyword evidence="6 8" id="KW-1133">Transmembrane helix</keyword>
<evidence type="ECO:0000256" key="2">
    <source>
        <dbReference type="ARBA" id="ARBA00004141"/>
    </source>
</evidence>
<dbReference type="InterPro" id="IPR001958">
    <property type="entry name" value="Tet-R_TetA/multi-R_MdtG-like"/>
</dbReference>
<evidence type="ECO:0000256" key="1">
    <source>
        <dbReference type="ARBA" id="ARBA00003279"/>
    </source>
</evidence>
<feature type="transmembrane region" description="Helical" evidence="8">
    <location>
        <begin position="200"/>
        <end position="223"/>
    </location>
</feature>
<dbReference type="PANTHER" id="PTHR23504">
    <property type="entry name" value="MAJOR FACILITATOR SUPERFAMILY DOMAIN-CONTAINING PROTEIN 10"/>
    <property type="match status" value="1"/>
</dbReference>